<organism evidence="2 3">
    <name type="scientific">Engystomops pustulosus</name>
    <name type="common">Tungara frog</name>
    <name type="synonym">Physalaemus pustulosus</name>
    <dbReference type="NCBI Taxonomy" id="76066"/>
    <lineage>
        <taxon>Eukaryota</taxon>
        <taxon>Metazoa</taxon>
        <taxon>Chordata</taxon>
        <taxon>Craniata</taxon>
        <taxon>Vertebrata</taxon>
        <taxon>Euteleostomi</taxon>
        <taxon>Amphibia</taxon>
        <taxon>Batrachia</taxon>
        <taxon>Anura</taxon>
        <taxon>Neobatrachia</taxon>
        <taxon>Hyloidea</taxon>
        <taxon>Leptodactylidae</taxon>
        <taxon>Leiuperinae</taxon>
        <taxon>Engystomops</taxon>
    </lineage>
</organism>
<gene>
    <name evidence="2" type="ORF">GDO81_018015</name>
</gene>
<sequence>MRRKKENAVLIFQNRIGETNRAQCKLLVTHMMIPEHSYFLLLLQWQNTIRLCPRSKEAFFMSLPVCTLFFFILVIGSYFRPCINFCSISQHFTIWHITLSCRSGVWKP</sequence>
<protein>
    <submittedName>
        <fullName evidence="2">Uncharacterized protein</fullName>
    </submittedName>
</protein>
<keyword evidence="1" id="KW-1133">Transmembrane helix</keyword>
<evidence type="ECO:0000313" key="3">
    <source>
        <dbReference type="Proteomes" id="UP000824782"/>
    </source>
</evidence>
<dbReference type="EMBL" id="WNYA01000009">
    <property type="protein sequence ID" value="KAG8556307.1"/>
    <property type="molecule type" value="Genomic_DNA"/>
</dbReference>
<keyword evidence="1" id="KW-0812">Transmembrane</keyword>
<keyword evidence="3" id="KW-1185">Reference proteome</keyword>
<accession>A0AAV7A8Z4</accession>
<dbReference type="AlphaFoldDB" id="A0AAV7A8Z4"/>
<keyword evidence="1" id="KW-0472">Membrane</keyword>
<dbReference type="Proteomes" id="UP000824782">
    <property type="component" value="Unassembled WGS sequence"/>
</dbReference>
<name>A0AAV7A8Z4_ENGPU</name>
<reference evidence="2" key="1">
    <citation type="thesis" date="2020" institute="ProQuest LLC" country="789 East Eisenhower Parkway, Ann Arbor, MI, USA">
        <title>Comparative Genomics and Chromosome Evolution.</title>
        <authorList>
            <person name="Mudd A.B."/>
        </authorList>
    </citation>
    <scope>NUCLEOTIDE SEQUENCE</scope>
    <source>
        <strain evidence="2">237g6f4</strain>
        <tissue evidence="2">Blood</tissue>
    </source>
</reference>
<evidence type="ECO:0000313" key="2">
    <source>
        <dbReference type="EMBL" id="KAG8556307.1"/>
    </source>
</evidence>
<proteinExistence type="predicted"/>
<evidence type="ECO:0000256" key="1">
    <source>
        <dbReference type="SAM" id="Phobius"/>
    </source>
</evidence>
<comment type="caution">
    <text evidence="2">The sequence shown here is derived from an EMBL/GenBank/DDBJ whole genome shotgun (WGS) entry which is preliminary data.</text>
</comment>
<feature type="transmembrane region" description="Helical" evidence="1">
    <location>
        <begin position="58"/>
        <end position="79"/>
    </location>
</feature>